<dbReference type="PANTHER" id="PTHR35205:SF1">
    <property type="entry name" value="ZU5 DOMAIN-CONTAINING PROTEIN"/>
    <property type="match status" value="1"/>
</dbReference>
<dbReference type="Proteomes" id="UP000288168">
    <property type="component" value="Unassembled WGS sequence"/>
</dbReference>
<protein>
    <recommendedName>
        <fullName evidence="1">NB-ARC domain-containing protein</fullName>
    </recommendedName>
</protein>
<dbReference type="SUPFAM" id="SSF52540">
    <property type="entry name" value="P-loop containing nucleoside triphosphate hydrolases"/>
    <property type="match status" value="1"/>
</dbReference>
<comment type="caution">
    <text evidence="2">The sequence shown here is derived from an EMBL/GenBank/DDBJ whole genome shotgun (WGS) entry which is preliminary data.</text>
</comment>
<accession>A0A428QAK4</accession>
<organism evidence="2 3">
    <name type="scientific">Fusarium duplospermum</name>
    <dbReference type="NCBI Taxonomy" id="1325734"/>
    <lineage>
        <taxon>Eukaryota</taxon>
        <taxon>Fungi</taxon>
        <taxon>Dikarya</taxon>
        <taxon>Ascomycota</taxon>
        <taxon>Pezizomycotina</taxon>
        <taxon>Sordariomycetes</taxon>
        <taxon>Hypocreomycetidae</taxon>
        <taxon>Hypocreales</taxon>
        <taxon>Nectriaceae</taxon>
        <taxon>Fusarium</taxon>
        <taxon>Fusarium solani species complex</taxon>
    </lineage>
</organism>
<proteinExistence type="predicted"/>
<dbReference type="EMBL" id="NKCI01000045">
    <property type="protein sequence ID" value="RSL62324.1"/>
    <property type="molecule type" value="Genomic_DNA"/>
</dbReference>
<dbReference type="AlphaFoldDB" id="A0A428QAK4"/>
<dbReference type="PANTHER" id="PTHR35205">
    <property type="entry name" value="NB-ARC AND TPR DOMAIN PROTEIN"/>
    <property type="match status" value="1"/>
</dbReference>
<keyword evidence="3" id="KW-1185">Reference proteome</keyword>
<evidence type="ECO:0000313" key="3">
    <source>
        <dbReference type="Proteomes" id="UP000288168"/>
    </source>
</evidence>
<evidence type="ECO:0000313" key="2">
    <source>
        <dbReference type="EMBL" id="RSL62324.1"/>
    </source>
</evidence>
<sequence length="914" mass="102197">MEPIEIVGVAAAAIHSTKVQRERLKRISQLSALFVAIIPHPTFQTEAVKLELENCLRGVTRLSELINRLSVSPTASKWKTWSKRVHALLKDDEIERHLAILERDKGSLALALQAADSRLLSDLGVEVKSIHGHVLDMSVAMNTIAQGVQSTNKALPQVLSKLESLETATDSLPEKKVPARFVNAPYHRVKDFVGRAKDLATLKHHLLDKPQGTEARCVALTGLPGQGKTALAIEYCRRYIDQPYQSILWIDASSHNTIDYDMAVCAEILSHHDGRVPSTLDGKAQAVFSHLTNTKTPWLVVFDNVEKPEMMLTIKRCFPVTQNASVLITTRRQNAQDFLRLDGSVTIGNMEEEDSMELLLQASKSDNTKKMEPGSKSAARKILNQLWMNPLAIVQAGRYIHRSRLDFETFLKRCKDQSEVLSDRLVATDYITNLEGPEMAQVLSVYTTWDLSIRQVKNDKGDGPRAHKDDLLNIIAFQSSSSFSESRFMRFCSTMQPWDTKERMADQPGAFLAACLQCWDSRAFGDILAELYDIGLVQQYDIGKDGYYHGVMHGMVQDVARLRLTQPARNEYEKLHLDLVFHSGQSTGVTEASDINMLYETTGDWLSDILPLVESWAMPPWEQQIAQLILDVVSSELRDGLPDFHDSCDFRRSIEELSSEVGMFAQEPRAPGAEEKLADKIKEVAQFGAEADEAIDDWHETIDEHRIHWPLNSLLSKALGWLLPVLKQSGIFGQESISHVEVLGHILTLQDSWPARAHGKQLLKAALALRILEPVQSEVPHNLTRSLLVLGQAFQTTGCHEEADIILKACLDLGKAENADSLLILRVMRSYGENLTYLDGMGRDALSTLKAVADGLATIRGARDLDIACNMSLAMCSHHMGLNKEALGIATKTLRCIHEFDDAARFRDLERQLW</sequence>
<dbReference type="Gene3D" id="3.40.50.300">
    <property type="entry name" value="P-loop containing nucleotide triphosphate hydrolases"/>
    <property type="match status" value="1"/>
</dbReference>
<dbReference type="STRING" id="1325734.A0A428QAK4"/>
<name>A0A428QAK4_9HYPO</name>
<reference evidence="2 3" key="1">
    <citation type="submission" date="2017-06" db="EMBL/GenBank/DDBJ databases">
        <title>Comparative genomic analysis of Ambrosia Fusariam Clade fungi.</title>
        <authorList>
            <person name="Stajich J.E."/>
            <person name="Carrillo J."/>
            <person name="Kijimoto T."/>
            <person name="Eskalen A."/>
            <person name="O'Donnell K."/>
            <person name="Kasson M."/>
        </authorList>
    </citation>
    <scope>NUCLEOTIDE SEQUENCE [LARGE SCALE GENOMIC DNA]</scope>
    <source>
        <strain evidence="2 3">NRRL62584</strain>
    </source>
</reference>
<dbReference type="Pfam" id="PF00931">
    <property type="entry name" value="NB-ARC"/>
    <property type="match status" value="1"/>
</dbReference>
<dbReference type="GO" id="GO:0043531">
    <property type="term" value="F:ADP binding"/>
    <property type="evidence" value="ECO:0007669"/>
    <property type="project" value="InterPro"/>
</dbReference>
<evidence type="ECO:0000259" key="1">
    <source>
        <dbReference type="Pfam" id="PF00931"/>
    </source>
</evidence>
<dbReference type="InterPro" id="IPR002182">
    <property type="entry name" value="NB-ARC"/>
</dbReference>
<dbReference type="OrthoDB" id="5084756at2759"/>
<feature type="domain" description="NB-ARC" evidence="1">
    <location>
        <begin position="199"/>
        <end position="361"/>
    </location>
</feature>
<dbReference type="InterPro" id="IPR027417">
    <property type="entry name" value="P-loop_NTPase"/>
</dbReference>
<gene>
    <name evidence="2" type="ORF">CEP54_005771</name>
</gene>